<dbReference type="Proteomes" id="UP000252086">
    <property type="component" value="Unassembled WGS sequence"/>
</dbReference>
<dbReference type="GO" id="GO:0046930">
    <property type="term" value="C:pore complex"/>
    <property type="evidence" value="ECO:0007669"/>
    <property type="project" value="UniProtKB-KW"/>
</dbReference>
<dbReference type="InterPro" id="IPR027385">
    <property type="entry name" value="Beta-barrel_OMP"/>
</dbReference>
<keyword evidence="6" id="KW-0406">Ion transport</keyword>
<reference evidence="14 15" key="1">
    <citation type="submission" date="2018-06" db="EMBL/GenBank/DDBJ databases">
        <title>Genomic Encyclopedia of Type Strains, Phase III (KMG-III): the genomes of soil and plant-associated and newly described type strains.</title>
        <authorList>
            <person name="Whitman W."/>
        </authorList>
    </citation>
    <scope>NUCLEOTIDE SEQUENCE [LARGE SCALE GENOMIC DNA]</scope>
    <source>
        <strain evidence="14 15">CECT 7732</strain>
    </source>
</reference>
<dbReference type="PRINTS" id="PR01021">
    <property type="entry name" value="OMPADOMAIN"/>
</dbReference>
<dbReference type="OrthoDB" id="9782229at2"/>
<dbReference type="Gene3D" id="2.40.160.20">
    <property type="match status" value="1"/>
</dbReference>
<keyword evidence="9" id="KW-0998">Cell outer membrane</keyword>
<evidence type="ECO:0000313" key="14">
    <source>
        <dbReference type="EMBL" id="RBO86052.1"/>
    </source>
</evidence>
<evidence type="ECO:0000256" key="9">
    <source>
        <dbReference type="ARBA" id="ARBA00023237"/>
    </source>
</evidence>
<dbReference type="EMBL" id="QNRF01000001">
    <property type="protein sequence ID" value="RBO86052.1"/>
    <property type="molecule type" value="Genomic_DNA"/>
</dbReference>
<feature type="region of interest" description="Disordered" evidence="11">
    <location>
        <begin position="233"/>
        <end position="252"/>
    </location>
</feature>
<name>A0A366D7M0_9GAMM</name>
<evidence type="ECO:0000256" key="4">
    <source>
        <dbReference type="ARBA" id="ARBA00022692"/>
    </source>
</evidence>
<evidence type="ECO:0000256" key="7">
    <source>
        <dbReference type="ARBA" id="ARBA00023114"/>
    </source>
</evidence>
<feature type="signal peptide" evidence="12">
    <location>
        <begin position="1"/>
        <end position="26"/>
    </location>
</feature>
<dbReference type="InterPro" id="IPR011250">
    <property type="entry name" value="OMP/PagP_B-barrel"/>
</dbReference>
<evidence type="ECO:0000256" key="12">
    <source>
        <dbReference type="SAM" id="SignalP"/>
    </source>
</evidence>
<dbReference type="GO" id="GO:0009279">
    <property type="term" value="C:cell outer membrane"/>
    <property type="evidence" value="ECO:0007669"/>
    <property type="project" value="UniProtKB-SubCell"/>
</dbReference>
<evidence type="ECO:0000259" key="13">
    <source>
        <dbReference type="PROSITE" id="PS51123"/>
    </source>
</evidence>
<evidence type="ECO:0000256" key="1">
    <source>
        <dbReference type="ARBA" id="ARBA00004571"/>
    </source>
</evidence>
<evidence type="ECO:0000256" key="10">
    <source>
        <dbReference type="PROSITE-ProRule" id="PRU00473"/>
    </source>
</evidence>
<evidence type="ECO:0000256" key="11">
    <source>
        <dbReference type="SAM" id="MobiDB-lite"/>
    </source>
</evidence>
<dbReference type="Gene3D" id="3.30.1330.60">
    <property type="entry name" value="OmpA-like domain"/>
    <property type="match status" value="1"/>
</dbReference>
<keyword evidence="2" id="KW-0813">Transport</keyword>
<proteinExistence type="predicted"/>
<dbReference type="AlphaFoldDB" id="A0A366D7M0"/>
<accession>A0A366D7M0</accession>
<gene>
    <name evidence="14" type="ORF">DFP76_101328</name>
</gene>
<dbReference type="Pfam" id="PF00691">
    <property type="entry name" value="OmpA"/>
    <property type="match status" value="1"/>
</dbReference>
<dbReference type="GO" id="GO:0006811">
    <property type="term" value="P:monoatomic ion transport"/>
    <property type="evidence" value="ECO:0007669"/>
    <property type="project" value="UniProtKB-KW"/>
</dbReference>
<keyword evidence="8 10" id="KW-0472">Membrane</keyword>
<evidence type="ECO:0000313" key="15">
    <source>
        <dbReference type="Proteomes" id="UP000252086"/>
    </source>
</evidence>
<evidence type="ECO:0000256" key="2">
    <source>
        <dbReference type="ARBA" id="ARBA00022448"/>
    </source>
</evidence>
<dbReference type="PROSITE" id="PS51123">
    <property type="entry name" value="OMPA_2"/>
    <property type="match status" value="1"/>
</dbReference>
<evidence type="ECO:0000256" key="5">
    <source>
        <dbReference type="ARBA" id="ARBA00022729"/>
    </source>
</evidence>
<evidence type="ECO:0000256" key="3">
    <source>
        <dbReference type="ARBA" id="ARBA00022452"/>
    </source>
</evidence>
<keyword evidence="4" id="KW-0812">Transmembrane</keyword>
<dbReference type="SUPFAM" id="SSF56925">
    <property type="entry name" value="OMPA-like"/>
    <property type="match status" value="1"/>
</dbReference>
<dbReference type="CDD" id="cd07185">
    <property type="entry name" value="OmpA_C-like"/>
    <property type="match status" value="1"/>
</dbReference>
<dbReference type="InterPro" id="IPR036737">
    <property type="entry name" value="OmpA-like_sf"/>
</dbReference>
<feature type="domain" description="OmpA-like" evidence="13">
    <location>
        <begin position="261"/>
        <end position="379"/>
    </location>
</feature>
<organism evidence="14 15">
    <name type="scientific">Marinomonas aquiplantarum</name>
    <dbReference type="NCBI Taxonomy" id="491951"/>
    <lineage>
        <taxon>Bacteria</taxon>
        <taxon>Pseudomonadati</taxon>
        <taxon>Pseudomonadota</taxon>
        <taxon>Gammaproteobacteria</taxon>
        <taxon>Oceanospirillales</taxon>
        <taxon>Oceanospirillaceae</taxon>
        <taxon>Marinomonas</taxon>
    </lineage>
</organism>
<keyword evidence="3" id="KW-1134">Transmembrane beta strand</keyword>
<feature type="chain" id="PRO_5016661795" evidence="12">
    <location>
        <begin position="27"/>
        <end position="380"/>
    </location>
</feature>
<sequence length="380" mass="41737">MSFTIAKRTLISSLVAAASFSSVALAQPQPGFTITPSIGHYDMDNDRDEENDTAYSLGLGYQFDNPWAVEFVYLNADTESAQTGDKVDVDQYRLDGLYHLPNVSRYNLTPYLAAGVGTTDFSSNPDNNVEINAGGGLKYAINDSLALRADFRLVNDVEDHHVDKVSSIGLQMTFGHKGNNETSQEMDFQPIEYDENVDQTTEEMAEPTPANEPEPITEIEQPVIAEDNQPMDNNVEQEEPLPEPPVTTDGTEPSLSEQAAVVAAQPPVKLNVQFASNQTQVQQKFYPEIEKLATFLMENPNTTVVIEGHTDDTGAASYNQKVSEERANAIADVLVEIFGIPENRVSAIGYGEDKPLFDNDSAEHRQANRRVVAVISDNQA</sequence>
<evidence type="ECO:0000256" key="6">
    <source>
        <dbReference type="ARBA" id="ARBA00023065"/>
    </source>
</evidence>
<comment type="caution">
    <text evidence="14">The sequence shown here is derived from an EMBL/GenBank/DDBJ whole genome shotgun (WGS) entry which is preliminary data.</text>
</comment>
<protein>
    <submittedName>
        <fullName evidence="14">OOP family OmpA-OmpF porin</fullName>
    </submittedName>
</protein>
<dbReference type="InterPro" id="IPR006664">
    <property type="entry name" value="OMP_bac"/>
</dbReference>
<dbReference type="InterPro" id="IPR006665">
    <property type="entry name" value="OmpA-like"/>
</dbReference>
<dbReference type="RefSeq" id="WP_113872938.1">
    <property type="nucleotide sequence ID" value="NZ_QNRF01000001.1"/>
</dbReference>
<keyword evidence="15" id="KW-1185">Reference proteome</keyword>
<dbReference type="InterPro" id="IPR050330">
    <property type="entry name" value="Bact_OuterMem_StrucFunc"/>
</dbReference>
<evidence type="ECO:0000256" key="8">
    <source>
        <dbReference type="ARBA" id="ARBA00023136"/>
    </source>
</evidence>
<dbReference type="SUPFAM" id="SSF103088">
    <property type="entry name" value="OmpA-like"/>
    <property type="match status" value="1"/>
</dbReference>
<keyword evidence="5 12" id="KW-0732">Signal</keyword>
<dbReference type="PANTHER" id="PTHR30329:SF21">
    <property type="entry name" value="LIPOPROTEIN YIAD-RELATED"/>
    <property type="match status" value="1"/>
</dbReference>
<dbReference type="PANTHER" id="PTHR30329">
    <property type="entry name" value="STATOR ELEMENT OF FLAGELLAR MOTOR COMPLEX"/>
    <property type="match status" value="1"/>
</dbReference>
<keyword evidence="7" id="KW-0626">Porin</keyword>
<comment type="subcellular location">
    <subcellularLocation>
        <location evidence="1">Cell outer membrane</location>
        <topology evidence="1">Multi-pass membrane protein</topology>
    </subcellularLocation>
</comment>
<dbReference type="Pfam" id="PF13505">
    <property type="entry name" value="OMP_b-brl"/>
    <property type="match status" value="1"/>
</dbReference>
<dbReference type="GO" id="GO:0015288">
    <property type="term" value="F:porin activity"/>
    <property type="evidence" value="ECO:0007669"/>
    <property type="project" value="UniProtKB-KW"/>
</dbReference>